<feature type="chain" id="PRO_5030982057" description="SGNH hydrolase-type esterase domain-containing protein" evidence="1">
    <location>
        <begin position="27"/>
        <end position="235"/>
    </location>
</feature>
<comment type="caution">
    <text evidence="3">The sequence shown here is derived from an EMBL/GenBank/DDBJ whole genome shotgun (WGS) entry which is preliminary data.</text>
</comment>
<dbReference type="AlphaFoldDB" id="A0A7X4HEE0"/>
<gene>
    <name evidence="3" type="ORF">GTP77_15005</name>
</gene>
<reference evidence="3 4" key="1">
    <citation type="submission" date="2019-12" db="EMBL/GenBank/DDBJ databases">
        <title>Novel species isolated from a subtropical stream in China.</title>
        <authorList>
            <person name="Lu H."/>
        </authorList>
    </citation>
    <scope>NUCLEOTIDE SEQUENCE [LARGE SCALE GENOMIC DNA]</scope>
    <source>
        <strain evidence="3 4">FT127W</strain>
    </source>
</reference>
<dbReference type="RefSeq" id="WP_161072959.1">
    <property type="nucleotide sequence ID" value="NZ_WWCU01000015.1"/>
</dbReference>
<dbReference type="InterPro" id="IPR051532">
    <property type="entry name" value="Ester_Hydrolysis_Enzymes"/>
</dbReference>
<protein>
    <recommendedName>
        <fullName evidence="2">SGNH hydrolase-type esterase domain-containing protein</fullName>
    </recommendedName>
</protein>
<sequence length="235" mass="25799">MKRLLLALATAASLGLGLGLPLPAAALDPATTTASDQNYLARVPYQTYFADYLALRKGREAEIIFIGDSITEQFRWGSGASVWNRRFEQRAFDFGLGADRTQHVLWRLDNFDLSFLKPKVAVIMIGTNNVNNEAEDTAAGIKAVIAATQKKFAGVKVVVVSILPNSRAEQRMAEVNKLVAPLADNKTIWYLNLAARFTPEGDNWKGLSGDKLHLTTAGYTMWADELEALLAVVQK</sequence>
<dbReference type="GO" id="GO:0004622">
    <property type="term" value="F:phosphatidylcholine lysophospholipase activity"/>
    <property type="evidence" value="ECO:0007669"/>
    <property type="project" value="TreeGrafter"/>
</dbReference>
<dbReference type="PANTHER" id="PTHR30383">
    <property type="entry name" value="THIOESTERASE 1/PROTEASE 1/LYSOPHOSPHOLIPASE L1"/>
    <property type="match status" value="1"/>
</dbReference>
<organism evidence="3 4">
    <name type="scientific">Pseudoduganella aquatica</name>
    <dbReference type="NCBI Taxonomy" id="2660641"/>
    <lineage>
        <taxon>Bacteria</taxon>
        <taxon>Pseudomonadati</taxon>
        <taxon>Pseudomonadota</taxon>
        <taxon>Betaproteobacteria</taxon>
        <taxon>Burkholderiales</taxon>
        <taxon>Oxalobacteraceae</taxon>
        <taxon>Telluria group</taxon>
        <taxon>Pseudoduganella</taxon>
    </lineage>
</organism>
<dbReference type="PANTHER" id="PTHR30383:SF32">
    <property type="entry name" value="SGNH-HYDROLASE"/>
    <property type="match status" value="1"/>
</dbReference>
<dbReference type="InterPro" id="IPR013830">
    <property type="entry name" value="SGNH_hydro"/>
</dbReference>
<proteinExistence type="predicted"/>
<feature type="signal peptide" evidence="1">
    <location>
        <begin position="1"/>
        <end position="26"/>
    </location>
</feature>
<dbReference type="InterPro" id="IPR036514">
    <property type="entry name" value="SGNH_hydro_sf"/>
</dbReference>
<feature type="domain" description="SGNH hydrolase-type esterase" evidence="2">
    <location>
        <begin position="65"/>
        <end position="220"/>
    </location>
</feature>
<dbReference type="SUPFAM" id="SSF52266">
    <property type="entry name" value="SGNH hydrolase"/>
    <property type="match status" value="1"/>
</dbReference>
<dbReference type="Gene3D" id="3.40.50.1110">
    <property type="entry name" value="SGNH hydrolase"/>
    <property type="match status" value="1"/>
</dbReference>
<evidence type="ECO:0000313" key="4">
    <source>
        <dbReference type="Proteomes" id="UP000450676"/>
    </source>
</evidence>
<keyword evidence="1" id="KW-0732">Signal</keyword>
<name>A0A7X4HEE0_9BURK</name>
<evidence type="ECO:0000259" key="2">
    <source>
        <dbReference type="Pfam" id="PF13472"/>
    </source>
</evidence>
<accession>A0A7X4HEE0</accession>
<evidence type="ECO:0000313" key="3">
    <source>
        <dbReference type="EMBL" id="MYN08645.1"/>
    </source>
</evidence>
<keyword evidence="4" id="KW-1185">Reference proteome</keyword>
<dbReference type="Pfam" id="PF13472">
    <property type="entry name" value="Lipase_GDSL_2"/>
    <property type="match status" value="1"/>
</dbReference>
<evidence type="ECO:0000256" key="1">
    <source>
        <dbReference type="SAM" id="SignalP"/>
    </source>
</evidence>
<dbReference type="Proteomes" id="UP000450676">
    <property type="component" value="Unassembled WGS sequence"/>
</dbReference>
<dbReference type="EMBL" id="WWCU01000015">
    <property type="protein sequence ID" value="MYN08645.1"/>
    <property type="molecule type" value="Genomic_DNA"/>
</dbReference>